<dbReference type="GO" id="GO:0016740">
    <property type="term" value="F:transferase activity"/>
    <property type="evidence" value="ECO:0007669"/>
    <property type="project" value="UniProtKB-KW"/>
</dbReference>
<dbReference type="PANTHER" id="PTHR48229">
    <property type="entry name" value="CAIB/BAIF FAMILY ENZYME (AFU_ORTHOLOGUE AFUA_1G05360)-RELATED"/>
    <property type="match status" value="1"/>
</dbReference>
<keyword evidence="2" id="KW-0808">Transferase</keyword>
<dbReference type="PANTHER" id="PTHR48229:SF2">
    <property type="entry name" value="CAIB_BAIF FAMILY PROTEIN"/>
    <property type="match status" value="1"/>
</dbReference>
<proteinExistence type="inferred from homology"/>
<comment type="caution">
    <text evidence="2">The sequence shown here is derived from an EMBL/GenBank/DDBJ whole genome shotgun (WGS) entry which is preliminary data.</text>
</comment>
<dbReference type="SUPFAM" id="SSF89796">
    <property type="entry name" value="CoA-transferase family III (CaiB/BaiF)"/>
    <property type="match status" value="2"/>
</dbReference>
<evidence type="ECO:0000313" key="2">
    <source>
        <dbReference type="EMBL" id="GFF12191.1"/>
    </source>
</evidence>
<sequence>MGAIDYSVPHEAKTLLQDGILKNPHLANLPAELNDLSKKVHFEGNDKPSIPINWRFSESISALKGLEATFINLLLTRKYKAEPVDVTINTDHASLFFMSPVIAQIIGDDGNPQPFGPSSAELRNKLFPNQDKHRAMGTLHRTLATNIYKTKDGRFYHMHGSMNPDPTLIALGLPLEGEPNDTYDTVVERIQARVQQYTAAELDELMNEQYRQAGTVAWSVDEYLASEHGQQSGTAGLYELTKDGASTQPPSWWPENATLPSSPKRPLAGLKVVDLTRVIAGPTISRSLAELGASVMRVTSPHVTDLSALHQDLNWGKWNAFLHLTDEGDKEKLRALIRDADVVVDGYRPGVMEQLGFGREAVFDLVRGKDRGIIHVRENCYGWHGPWSHRSGWQQISDACCGVSLAYGQAMGLNEAVTPVFPNSDYCTGVMGCCGVLDALMQRAEKGGSYAVDTSLNYYSQWLVRTCGTYNADVWNEVWQRHGSPIFRHYHAMQHLIPEMLKLLHVHDKDTLFNPAFFEWRTSKAVGATFILAKPVAQFANNTVELKYNVGTRGNGVDQAKWPTDLSVEIVL</sequence>
<evidence type="ECO:0000313" key="3">
    <source>
        <dbReference type="Proteomes" id="UP000452235"/>
    </source>
</evidence>
<name>A0A5M3YLM3_ASPTE</name>
<dbReference type="Proteomes" id="UP000452235">
    <property type="component" value="Unassembled WGS sequence"/>
</dbReference>
<dbReference type="EMBL" id="BLJY01000001">
    <property type="protein sequence ID" value="GFF12191.1"/>
    <property type="molecule type" value="Genomic_DNA"/>
</dbReference>
<dbReference type="InterPro" id="IPR023606">
    <property type="entry name" value="CoA-Trfase_III_dom_1_sf"/>
</dbReference>
<evidence type="ECO:0000256" key="1">
    <source>
        <dbReference type="ARBA" id="ARBA00008383"/>
    </source>
</evidence>
<dbReference type="AlphaFoldDB" id="A0A5M3YLM3"/>
<comment type="similarity">
    <text evidence="1">Belongs to the CoA-transferase III family.</text>
</comment>
<dbReference type="OrthoDB" id="2308815at2759"/>
<gene>
    <name evidence="2" type="ORF">ATEIFO6365_0001041400</name>
</gene>
<organism evidence="2 3">
    <name type="scientific">Aspergillus terreus</name>
    <dbReference type="NCBI Taxonomy" id="33178"/>
    <lineage>
        <taxon>Eukaryota</taxon>
        <taxon>Fungi</taxon>
        <taxon>Dikarya</taxon>
        <taxon>Ascomycota</taxon>
        <taxon>Pezizomycotina</taxon>
        <taxon>Eurotiomycetes</taxon>
        <taxon>Eurotiomycetidae</taxon>
        <taxon>Eurotiales</taxon>
        <taxon>Aspergillaceae</taxon>
        <taxon>Aspergillus</taxon>
        <taxon>Aspergillus subgen. Circumdati</taxon>
    </lineage>
</organism>
<dbReference type="VEuPathDB" id="FungiDB:ATEG_01214"/>
<reference evidence="2 3" key="1">
    <citation type="submission" date="2020-01" db="EMBL/GenBank/DDBJ databases">
        <title>Aspergillus terreus IFO 6365 whole genome shotgun sequence.</title>
        <authorList>
            <person name="Kanamasa S."/>
            <person name="Takahashi H."/>
        </authorList>
    </citation>
    <scope>NUCLEOTIDE SEQUENCE [LARGE SCALE GENOMIC DNA]</scope>
    <source>
        <strain evidence="2 3">IFO 6365</strain>
    </source>
</reference>
<keyword evidence="3" id="KW-1185">Reference proteome</keyword>
<protein>
    <submittedName>
        <fullName evidence="2">CoA-transferase family III</fullName>
    </submittedName>
</protein>
<dbReference type="Gene3D" id="3.40.50.10540">
    <property type="entry name" value="Crotonobetainyl-coa:carnitine coa-transferase, domain 1"/>
    <property type="match status" value="1"/>
</dbReference>
<dbReference type="InterPro" id="IPR003673">
    <property type="entry name" value="CoA-Trfase_fam_III"/>
</dbReference>
<dbReference type="InterPro" id="IPR052985">
    <property type="entry name" value="CoA-trans_III_biosynth/detox"/>
</dbReference>
<dbReference type="Pfam" id="PF02515">
    <property type="entry name" value="CoA_transf_3"/>
    <property type="match status" value="1"/>
</dbReference>
<accession>A0A5M3YLM3</accession>